<reference evidence="2 3" key="2">
    <citation type="submission" date="2018-10" db="EMBL/GenBank/DDBJ databases">
        <authorList>
            <consortium name="Pathogen Informatics"/>
        </authorList>
    </citation>
    <scope>NUCLEOTIDE SEQUENCE [LARGE SCALE GENOMIC DNA]</scope>
</reference>
<reference evidence="4" key="1">
    <citation type="submission" date="2017-02" db="UniProtKB">
        <authorList>
            <consortium name="WormBaseParasite"/>
        </authorList>
    </citation>
    <scope>IDENTIFICATION</scope>
</reference>
<name>A0A0N4V6K8_ENTVE</name>
<protein>
    <submittedName>
        <fullName evidence="2 4">Uncharacterized protein</fullName>
    </submittedName>
</protein>
<dbReference type="Proteomes" id="UP000274131">
    <property type="component" value="Unassembled WGS sequence"/>
</dbReference>
<proteinExistence type="predicted"/>
<feature type="compositionally biased region" description="Acidic residues" evidence="1">
    <location>
        <begin position="7"/>
        <end position="26"/>
    </location>
</feature>
<keyword evidence="3" id="KW-1185">Reference proteome</keyword>
<evidence type="ECO:0000256" key="1">
    <source>
        <dbReference type="SAM" id="MobiDB-lite"/>
    </source>
</evidence>
<evidence type="ECO:0000313" key="4">
    <source>
        <dbReference type="WBParaSite" id="EVEC_0000589501-mRNA-1"/>
    </source>
</evidence>
<feature type="region of interest" description="Disordered" evidence="1">
    <location>
        <begin position="1"/>
        <end position="27"/>
    </location>
</feature>
<evidence type="ECO:0000313" key="3">
    <source>
        <dbReference type="Proteomes" id="UP000274131"/>
    </source>
</evidence>
<dbReference type="AlphaFoldDB" id="A0A0N4V6K8"/>
<evidence type="ECO:0000313" key="2">
    <source>
        <dbReference type="EMBL" id="VDD90755.1"/>
    </source>
</evidence>
<dbReference type="EMBL" id="UXUI01008185">
    <property type="protein sequence ID" value="VDD90755.1"/>
    <property type="molecule type" value="Genomic_DNA"/>
</dbReference>
<organism evidence="4">
    <name type="scientific">Enterobius vermicularis</name>
    <name type="common">Human pinworm</name>
    <dbReference type="NCBI Taxonomy" id="51028"/>
    <lineage>
        <taxon>Eukaryota</taxon>
        <taxon>Metazoa</taxon>
        <taxon>Ecdysozoa</taxon>
        <taxon>Nematoda</taxon>
        <taxon>Chromadorea</taxon>
        <taxon>Rhabditida</taxon>
        <taxon>Spirurina</taxon>
        <taxon>Oxyuridomorpha</taxon>
        <taxon>Oxyuroidea</taxon>
        <taxon>Oxyuridae</taxon>
        <taxon>Enterobius</taxon>
    </lineage>
</organism>
<sequence>MNHQLNDDNDDQDDDDKDNDVDDYAEEFGIRREETPNIALTSLLLITFPQQNPTVMTANNCHYFHVPKS</sequence>
<accession>A0A0N4V6K8</accession>
<dbReference type="WBParaSite" id="EVEC_0000589501-mRNA-1">
    <property type="protein sequence ID" value="EVEC_0000589501-mRNA-1"/>
    <property type="gene ID" value="EVEC_0000589501"/>
</dbReference>
<gene>
    <name evidence="2" type="ORF">EVEC_LOCUS5506</name>
</gene>